<dbReference type="SMART" id="SM00508">
    <property type="entry name" value="PostSET"/>
    <property type="match status" value="1"/>
</dbReference>
<sequence length="2155" mass="241722">MTKCETMTLPPFQNSELHNFFYPTERKFTTAAAGEVGLEFLNIMADNTEPVEVLLETNQNYVNDSNLPTAINVLLTDDNSVLPTDVSYLNGNSLSSNETVNTPMPTDIPHLNSNSLSSDDAMSIPLKTDTSYLNNSSSIGDTVNIPLPTDISNLKSNLLDSHEALNTSQTTDITHLNSNLLSSDKGVDTSLLADVSYKKSNSLDSHEAVNTCPPTDITHLNSNLLSSDKGVDSSLLADVSYKKSNSLDSHEAVNTSPPTDITRLNSNLLSSDQAVDTSLLADVSYKKNNSLDSHEAVNTSPPTDITHLNSNLLISDQAVDTSLLADVSYKKNNSLDSHEAVNTSPPTDTTHLNINLLSSDKAVDTSLLADVSYKKSNSLDSHEAVNTCLPTDITHLNSDLLSSDKTVCISNLNSDLLSNDETVNISLPTDKSHLNSNFSNDEAISTPLPTDTYYLNSNSLNNEETVNLPQPINIPHLNSNSLSSNEAVIPSLQESLSNTEMDSIDKPISSITKQIVNYNIGDIVWAKIGRYPYWPSIVCNDPTLNIHYKAKKRFLLHVRFCNDKGRRSWATTIENYFGKLALLSKYPNYLDFFKNSKKLTETWNLAIKEADNLMTLNRELRMVEFFKTFSNSDSVTQSVTNNSSEGNVSALKVRTYSRKRSLTVPEQDIDSKIMKTENNSIDCTSSRSIDIPLVSKSDDADSTISDFSMSYAFMRDLGLNGKQEIVKKRRSTKTYPPKNSFVNKYDLTYSIPNSTENNSVSDNQDKYPVTTTKNSTRRVSEHRKLEISILEGEYDPDNIILPSSRRSKKKNTIHMNSSSSKKAIIKKKLIGKENSTGRKSTTVKRESSQEPDTTESETSSKNETYSSVFVTTSKNKQLFAKTWKRACVVCKDIKNTIKCLGPCQSYFHIECLDKSEERYHQTKSISPMIKIKSKKTSGSGRRKRNYSKILQKNEDSISDIPQLIDNIKEKNTIKLSKEGNEIKLNCLSDTQCSGYINEETMSPNELDSDNLFKNDSCILNDNENTQSELESVNEDSIQETSEEKNIDVPIVSINIDEKIPLDNLKYMCSLCKANKTYCFLCGLVIDDSGQMIVCKISSCGKYYHETCLNDWPQCQWTQESRNNVQCVVCPHHVCHLCISDNPKSSCKTHFPAEKLTRCIKCPTAYHRSEYCLPAGCQVLTYNDIICSRHFEPVKMQNYHFNATWCFICALGGGSIVCCDLCPSSFHVNCLNQNPSEYENGFTCEECQTGRYPLYGEIVWVKIGKWWPAEIVFPNQVPDTVNAIPHSVGQFAVRFFGTYDYYWVNRGRVFNFHEGDDENILKKSKMKVIDQVFQDSIVEAARAHNAYLLEKEKNDATVAKSFTKPPKFTRIKFNRPIGKVKNMEFDITPMTPCECDPTKPNPCGPGSDCINRMLMFECEPKVCPAGNKCNNQRFEKTLYPAMVPFLTKGRGWGLKTLEDIKEGSFVIEYVGDVIDEEEFQRRCLEMHKRNEQNYYFLTIDNSRTIDAGPKGNLSRLQCLIFMNHSCEPNCVTQKWTVNGDTRIGLFALHDIPTGTELVFDYRLQSCSGVEKKPCQCGAARCSKFIGVKVEEEKKKVISINDVDKCKVSSKNKRKPLKLKDNVSDADKSKLINNDHNNSTAENEVQASNAEKGDLSKKSKSKKSIAKPSTVLKKENSESSETSVIKRKWKKSPRNSSNNTKDDITIDDSMESDGNVNSKRKLRNGLSTLSTRKLLIKDNISDTDDFVVMKKERQLDSFKKKNVIKPDVVLLPSPSLTKLSSATTLCTSEKNANNIKSAISTKTQEKSRNNLTRLAKSRHLFLSKNNMSKETKVQPVISSIKVNKEKKNLSKITKFIKNSEKTVVMKKTKTNKNFLQSKAYFKNNSCLICGKGHTELACKNKKCPRVFHLSCINKTRIVKSGFICPSHFCSLCNKRKVVAKCKFCIESFCAVHVKGNIFKDPLGNGMLCTSHHPNKLLSMVLIFQQTSMLNVSNPVILDPNTSTKVNIINNNEEPIDFVDPDYNITISEHAEDMNEDSLNINIDEMNEEEYTQAQVVKDECDREYIHIGGFNVCNVSDLVSDQGESYMAPLDTDGDLFKPSLANVVIDIESASAFYQPMDNLQLVSIATDNKDSHDYANVNFITEANQTKNKWLAAEP</sequence>
<dbReference type="SUPFAM" id="SSF57903">
    <property type="entry name" value="FYVE/PHD zinc finger"/>
    <property type="match status" value="2"/>
</dbReference>
<keyword evidence="6 23" id="KW-0808">Transferase</keyword>
<dbReference type="InterPro" id="IPR041306">
    <property type="entry name" value="C5HCH"/>
</dbReference>
<name>A0A6G0YR01_APHCR</name>
<feature type="domain" description="PHD-type" evidence="18">
    <location>
        <begin position="1202"/>
        <end position="1249"/>
    </location>
</feature>
<evidence type="ECO:0000256" key="6">
    <source>
        <dbReference type="ARBA" id="ARBA00022679"/>
    </source>
</evidence>
<keyword evidence="5 23" id="KW-0489">Methyltransferase</keyword>
<dbReference type="Gene3D" id="3.30.40.10">
    <property type="entry name" value="Zinc/RING finger domain, C3HC4 (zinc finger)"/>
    <property type="match status" value="3"/>
</dbReference>
<dbReference type="Pfam" id="PF17907">
    <property type="entry name" value="AWS"/>
    <property type="match status" value="1"/>
</dbReference>
<feature type="compositionally biased region" description="Polar residues" evidence="17">
    <location>
        <begin position="1629"/>
        <end position="1647"/>
    </location>
</feature>
<dbReference type="InterPro" id="IPR001965">
    <property type="entry name" value="Znf_PHD"/>
</dbReference>
<dbReference type="InterPro" id="IPR050777">
    <property type="entry name" value="SET2_Histone-Lys_MeTrsfase"/>
</dbReference>
<dbReference type="PROSITE" id="PS50280">
    <property type="entry name" value="SET"/>
    <property type="match status" value="1"/>
</dbReference>
<dbReference type="PROSITE" id="PS50868">
    <property type="entry name" value="POST_SET"/>
    <property type="match status" value="1"/>
</dbReference>
<dbReference type="InterPro" id="IPR019786">
    <property type="entry name" value="Zinc_finger_PHD-type_CS"/>
</dbReference>
<evidence type="ECO:0000259" key="22">
    <source>
        <dbReference type="PROSITE" id="PS51215"/>
    </source>
</evidence>
<evidence type="ECO:0000256" key="7">
    <source>
        <dbReference type="ARBA" id="ARBA00022691"/>
    </source>
</evidence>
<dbReference type="Pfam" id="PF23004">
    <property type="entry name" value="PHDvar_NSD"/>
    <property type="match status" value="1"/>
</dbReference>
<proteinExistence type="predicted"/>
<dbReference type="CDD" id="cd15566">
    <property type="entry name" value="PHD3_NSD"/>
    <property type="match status" value="1"/>
</dbReference>
<feature type="domain" description="SET" evidence="19">
    <location>
        <begin position="1435"/>
        <end position="1561"/>
    </location>
</feature>
<comment type="subcellular location">
    <subcellularLocation>
        <location evidence="2">Chromosome</location>
    </subcellularLocation>
    <subcellularLocation>
        <location evidence="1">Nucleus</location>
    </subcellularLocation>
</comment>
<evidence type="ECO:0000256" key="17">
    <source>
        <dbReference type="SAM" id="MobiDB-lite"/>
    </source>
</evidence>
<evidence type="ECO:0000256" key="16">
    <source>
        <dbReference type="PROSITE-ProRule" id="PRU00146"/>
    </source>
</evidence>
<evidence type="ECO:0000256" key="14">
    <source>
        <dbReference type="ARBA" id="ARBA00023163"/>
    </source>
</evidence>
<dbReference type="GO" id="GO:0008270">
    <property type="term" value="F:zinc ion binding"/>
    <property type="evidence" value="ECO:0007669"/>
    <property type="project" value="UniProtKB-KW"/>
</dbReference>
<keyword evidence="4" id="KW-0597">Phosphoprotein</keyword>
<keyword evidence="13" id="KW-0805">Transcription regulation</keyword>
<dbReference type="Proteomes" id="UP000478052">
    <property type="component" value="Unassembled WGS sequence"/>
</dbReference>
<accession>A0A6G0YR01</accession>
<dbReference type="SUPFAM" id="SSF82199">
    <property type="entry name" value="SET domain"/>
    <property type="match status" value="1"/>
</dbReference>
<feature type="domain" description="PHD-type" evidence="18">
    <location>
        <begin position="1075"/>
        <end position="1132"/>
    </location>
</feature>
<feature type="domain" description="PWWP" evidence="20">
    <location>
        <begin position="1254"/>
        <end position="1314"/>
    </location>
</feature>
<keyword evidence="8" id="KW-0479">Metal-binding</keyword>
<evidence type="ECO:0000259" key="18">
    <source>
        <dbReference type="PROSITE" id="PS50016"/>
    </source>
</evidence>
<dbReference type="PROSITE" id="PS51215">
    <property type="entry name" value="AWS"/>
    <property type="match status" value="1"/>
</dbReference>
<dbReference type="Gene3D" id="2.170.270.10">
    <property type="entry name" value="SET domain"/>
    <property type="match status" value="1"/>
</dbReference>
<keyword evidence="15" id="KW-0539">Nucleus</keyword>
<dbReference type="InterPro" id="IPR013083">
    <property type="entry name" value="Znf_RING/FYVE/PHD"/>
</dbReference>
<dbReference type="SMART" id="SM00317">
    <property type="entry name" value="SET"/>
    <property type="match status" value="1"/>
</dbReference>
<feature type="compositionally biased region" description="Basic and acidic residues" evidence="17">
    <location>
        <begin position="1616"/>
        <end position="1628"/>
    </location>
</feature>
<evidence type="ECO:0000256" key="4">
    <source>
        <dbReference type="ARBA" id="ARBA00022553"/>
    </source>
</evidence>
<dbReference type="Pfam" id="PF00856">
    <property type="entry name" value="SET"/>
    <property type="match status" value="1"/>
</dbReference>
<dbReference type="InterPro" id="IPR001214">
    <property type="entry name" value="SET_dom"/>
</dbReference>
<evidence type="ECO:0000259" key="20">
    <source>
        <dbReference type="PROSITE" id="PS50812"/>
    </source>
</evidence>
<evidence type="ECO:0000256" key="9">
    <source>
        <dbReference type="ARBA" id="ARBA00022737"/>
    </source>
</evidence>
<evidence type="ECO:0000256" key="3">
    <source>
        <dbReference type="ARBA" id="ARBA00022454"/>
    </source>
</evidence>
<dbReference type="InterPro" id="IPR003616">
    <property type="entry name" value="Post-SET_dom"/>
</dbReference>
<evidence type="ECO:0000256" key="10">
    <source>
        <dbReference type="ARBA" id="ARBA00022771"/>
    </source>
</evidence>
<feature type="region of interest" description="Disordered" evidence="17">
    <location>
        <begin position="1615"/>
        <end position="1718"/>
    </location>
</feature>
<feature type="domain" description="PWWP" evidence="20">
    <location>
        <begin position="520"/>
        <end position="569"/>
    </location>
</feature>
<dbReference type="PROSITE" id="PS01359">
    <property type="entry name" value="ZF_PHD_1"/>
    <property type="match status" value="1"/>
</dbReference>
<dbReference type="PROSITE" id="PS50812">
    <property type="entry name" value="PWWP"/>
    <property type="match status" value="2"/>
</dbReference>
<dbReference type="PROSITE" id="PS50016">
    <property type="entry name" value="ZF_PHD_2"/>
    <property type="match status" value="2"/>
</dbReference>
<dbReference type="InterPro" id="IPR000313">
    <property type="entry name" value="PWWP_dom"/>
</dbReference>
<dbReference type="GO" id="GO:0032259">
    <property type="term" value="P:methylation"/>
    <property type="evidence" value="ECO:0007669"/>
    <property type="project" value="UniProtKB-KW"/>
</dbReference>
<evidence type="ECO:0000256" key="11">
    <source>
        <dbReference type="ARBA" id="ARBA00022833"/>
    </source>
</evidence>
<dbReference type="PANTHER" id="PTHR22884">
    <property type="entry name" value="SET DOMAIN PROTEINS"/>
    <property type="match status" value="1"/>
</dbReference>
<keyword evidence="10 16" id="KW-0863">Zinc-finger</keyword>
<dbReference type="InterPro" id="IPR046341">
    <property type="entry name" value="SET_dom_sf"/>
</dbReference>
<keyword evidence="24" id="KW-1185">Reference proteome</keyword>
<dbReference type="CDD" id="cd15565">
    <property type="entry name" value="PHD2_NSD"/>
    <property type="match status" value="1"/>
</dbReference>
<keyword evidence="11" id="KW-0862">Zinc</keyword>
<gene>
    <name evidence="23" type="ORF">FWK35_00008856</name>
</gene>
<dbReference type="OrthoDB" id="422362at2759"/>
<evidence type="ECO:0000256" key="13">
    <source>
        <dbReference type="ARBA" id="ARBA00023015"/>
    </source>
</evidence>
<dbReference type="GO" id="GO:0005694">
    <property type="term" value="C:chromosome"/>
    <property type="evidence" value="ECO:0007669"/>
    <property type="project" value="UniProtKB-SubCell"/>
</dbReference>
<keyword evidence="12" id="KW-0156">Chromatin regulator</keyword>
<keyword evidence="9" id="KW-0677">Repeat</keyword>
<feature type="domain" description="Post-SET" evidence="21">
    <location>
        <begin position="1569"/>
        <end position="1585"/>
    </location>
</feature>
<reference evidence="23 24" key="1">
    <citation type="submission" date="2019-08" db="EMBL/GenBank/DDBJ databases">
        <title>Whole genome of Aphis craccivora.</title>
        <authorList>
            <person name="Voronova N.V."/>
            <person name="Shulinski R.S."/>
            <person name="Bandarenka Y.V."/>
            <person name="Zhorov D.G."/>
            <person name="Warner D."/>
        </authorList>
    </citation>
    <scope>NUCLEOTIDE SEQUENCE [LARGE SCALE GENOMIC DNA]</scope>
    <source>
        <strain evidence="23">180601</strain>
        <tissue evidence="23">Whole Body</tissue>
    </source>
</reference>
<evidence type="ECO:0000256" key="8">
    <source>
        <dbReference type="ARBA" id="ARBA00022723"/>
    </source>
</evidence>
<evidence type="ECO:0000256" key="15">
    <source>
        <dbReference type="ARBA" id="ARBA00023242"/>
    </source>
</evidence>
<comment type="caution">
    <text evidence="23">The sequence shown here is derived from an EMBL/GenBank/DDBJ whole genome shotgun (WGS) entry which is preliminary data.</text>
</comment>
<evidence type="ECO:0000256" key="2">
    <source>
        <dbReference type="ARBA" id="ARBA00004286"/>
    </source>
</evidence>
<dbReference type="InterPro" id="IPR055197">
    <property type="entry name" value="PHDvar_NSD"/>
</dbReference>
<dbReference type="SMART" id="SM00293">
    <property type="entry name" value="PWWP"/>
    <property type="match status" value="2"/>
</dbReference>
<feature type="domain" description="AWS" evidence="22">
    <location>
        <begin position="1387"/>
        <end position="1437"/>
    </location>
</feature>
<dbReference type="InterPro" id="IPR055198">
    <property type="entry name" value="NSD_PHD"/>
</dbReference>
<dbReference type="InterPro" id="IPR006560">
    <property type="entry name" value="AWS_dom"/>
</dbReference>
<dbReference type="Pfam" id="PF00855">
    <property type="entry name" value="PWWP"/>
    <property type="match status" value="2"/>
</dbReference>
<organism evidence="23 24">
    <name type="scientific">Aphis craccivora</name>
    <name type="common">Cowpea aphid</name>
    <dbReference type="NCBI Taxonomy" id="307492"/>
    <lineage>
        <taxon>Eukaryota</taxon>
        <taxon>Metazoa</taxon>
        <taxon>Ecdysozoa</taxon>
        <taxon>Arthropoda</taxon>
        <taxon>Hexapoda</taxon>
        <taxon>Insecta</taxon>
        <taxon>Pterygota</taxon>
        <taxon>Neoptera</taxon>
        <taxon>Paraneoptera</taxon>
        <taxon>Hemiptera</taxon>
        <taxon>Sternorrhyncha</taxon>
        <taxon>Aphidomorpha</taxon>
        <taxon>Aphidoidea</taxon>
        <taxon>Aphididae</taxon>
        <taxon>Aphidini</taxon>
        <taxon>Aphis</taxon>
        <taxon>Aphis</taxon>
    </lineage>
</organism>
<dbReference type="SMART" id="SM00249">
    <property type="entry name" value="PHD"/>
    <property type="match status" value="4"/>
</dbReference>
<dbReference type="SUPFAM" id="SSF63748">
    <property type="entry name" value="Tudor/PWWP/MBT"/>
    <property type="match status" value="2"/>
</dbReference>
<feature type="region of interest" description="Disordered" evidence="17">
    <location>
        <begin position="798"/>
        <end position="864"/>
    </location>
</feature>
<evidence type="ECO:0000259" key="19">
    <source>
        <dbReference type="PROSITE" id="PS50280"/>
    </source>
</evidence>
<dbReference type="Pfam" id="PF17982">
    <property type="entry name" value="C5HCH"/>
    <property type="match status" value="1"/>
</dbReference>
<dbReference type="SMART" id="SM00570">
    <property type="entry name" value="AWS"/>
    <property type="match status" value="1"/>
</dbReference>
<keyword evidence="3" id="KW-0158">Chromosome</keyword>
<dbReference type="InterPro" id="IPR019787">
    <property type="entry name" value="Znf_PHD-finger"/>
</dbReference>
<dbReference type="GO" id="GO:0005634">
    <property type="term" value="C:nucleus"/>
    <property type="evidence" value="ECO:0007669"/>
    <property type="project" value="UniProtKB-SubCell"/>
</dbReference>
<evidence type="ECO:0000259" key="21">
    <source>
        <dbReference type="PROSITE" id="PS50868"/>
    </source>
</evidence>
<dbReference type="GO" id="GO:0016279">
    <property type="term" value="F:protein-lysine N-methyltransferase activity"/>
    <property type="evidence" value="ECO:0007669"/>
    <property type="project" value="UniProtKB-ARBA"/>
</dbReference>
<evidence type="ECO:0000256" key="5">
    <source>
        <dbReference type="ARBA" id="ARBA00022603"/>
    </source>
</evidence>
<dbReference type="Pfam" id="PF22908">
    <property type="entry name" value="PHD_NSD"/>
    <property type="match status" value="1"/>
</dbReference>
<evidence type="ECO:0000256" key="12">
    <source>
        <dbReference type="ARBA" id="ARBA00022853"/>
    </source>
</evidence>
<dbReference type="Gene3D" id="2.30.30.140">
    <property type="match status" value="2"/>
</dbReference>
<feature type="region of interest" description="Disordered" evidence="17">
    <location>
        <begin position="753"/>
        <end position="781"/>
    </location>
</feature>
<evidence type="ECO:0000313" key="23">
    <source>
        <dbReference type="EMBL" id="KAF0760213.1"/>
    </source>
</evidence>
<dbReference type="GO" id="GO:0140938">
    <property type="term" value="F:histone H3 methyltransferase activity"/>
    <property type="evidence" value="ECO:0007669"/>
    <property type="project" value="UniProtKB-ARBA"/>
</dbReference>
<protein>
    <submittedName>
        <fullName evidence="23">Histone-lysine N-methyltransferase NSD3-like isoform X1</fullName>
    </submittedName>
</protein>
<dbReference type="CDD" id="cd05838">
    <property type="entry name" value="PWWP_NSD_rpt2"/>
    <property type="match status" value="1"/>
</dbReference>
<dbReference type="InterPro" id="IPR011011">
    <property type="entry name" value="Znf_FYVE_PHD"/>
</dbReference>
<evidence type="ECO:0000313" key="24">
    <source>
        <dbReference type="Proteomes" id="UP000478052"/>
    </source>
</evidence>
<evidence type="ECO:0000256" key="1">
    <source>
        <dbReference type="ARBA" id="ARBA00004123"/>
    </source>
</evidence>
<keyword evidence="14" id="KW-0804">Transcription</keyword>
<feature type="compositionally biased region" description="Polar residues" evidence="17">
    <location>
        <begin position="753"/>
        <end position="762"/>
    </location>
</feature>
<keyword evidence="7" id="KW-0949">S-adenosyl-L-methionine</keyword>
<dbReference type="EMBL" id="VUJU01002752">
    <property type="protein sequence ID" value="KAF0760213.1"/>
    <property type="molecule type" value="Genomic_DNA"/>
</dbReference>